<dbReference type="Proteomes" id="UP000001542">
    <property type="component" value="Unassembled WGS sequence"/>
</dbReference>
<comment type="subcellular location">
    <subcellularLocation>
        <location evidence="1">Cytoplasm</location>
        <location evidence="1">Cytoskeleton</location>
        <location evidence="1">Microtubule organizing center</location>
        <location evidence="1">Centrosome</location>
        <location evidence="1">Centriole</location>
    </subcellularLocation>
</comment>
<dbReference type="VEuPathDB" id="TrichDB:TVAGG3_0215670"/>
<dbReference type="SMR" id="A2G498"/>
<reference evidence="7" key="2">
    <citation type="journal article" date="2007" name="Science">
        <title>Draft genome sequence of the sexually transmitted pathogen Trichomonas vaginalis.</title>
        <authorList>
            <person name="Carlton J.M."/>
            <person name="Hirt R.P."/>
            <person name="Silva J.C."/>
            <person name="Delcher A.L."/>
            <person name="Schatz M."/>
            <person name="Zhao Q."/>
            <person name="Wortman J.R."/>
            <person name="Bidwell S.L."/>
            <person name="Alsmark U.C.M."/>
            <person name="Besteiro S."/>
            <person name="Sicheritz-Ponten T."/>
            <person name="Noel C.J."/>
            <person name="Dacks J.B."/>
            <person name="Foster P.G."/>
            <person name="Simillion C."/>
            <person name="Van de Peer Y."/>
            <person name="Miranda-Saavedra D."/>
            <person name="Barton G.J."/>
            <person name="Westrop G.D."/>
            <person name="Mueller S."/>
            <person name="Dessi D."/>
            <person name="Fiori P.L."/>
            <person name="Ren Q."/>
            <person name="Paulsen I."/>
            <person name="Zhang H."/>
            <person name="Bastida-Corcuera F.D."/>
            <person name="Simoes-Barbosa A."/>
            <person name="Brown M.T."/>
            <person name="Hayes R.D."/>
            <person name="Mukherjee M."/>
            <person name="Okumura C.Y."/>
            <person name="Schneider R."/>
            <person name="Smith A.J."/>
            <person name="Vanacova S."/>
            <person name="Villalvazo M."/>
            <person name="Haas B.J."/>
            <person name="Pertea M."/>
            <person name="Feldblyum T.V."/>
            <person name="Utterback T.R."/>
            <person name="Shu C.L."/>
            <person name="Osoegawa K."/>
            <person name="de Jong P.J."/>
            <person name="Hrdy I."/>
            <person name="Horvathova L."/>
            <person name="Zubacova Z."/>
            <person name="Dolezal P."/>
            <person name="Malik S.B."/>
            <person name="Logsdon J.M. Jr."/>
            <person name="Henze K."/>
            <person name="Gupta A."/>
            <person name="Wang C.C."/>
            <person name="Dunne R.L."/>
            <person name="Upcroft J.A."/>
            <person name="Upcroft P."/>
            <person name="White O."/>
            <person name="Salzberg S.L."/>
            <person name="Tang P."/>
            <person name="Chiu C.-H."/>
            <person name="Lee Y.-S."/>
            <person name="Embley T.M."/>
            <person name="Coombs G.H."/>
            <person name="Mottram J.C."/>
            <person name="Tachezy J."/>
            <person name="Fraser-Liggett C.M."/>
            <person name="Johnson P.J."/>
        </authorList>
    </citation>
    <scope>NUCLEOTIDE SEQUENCE [LARGE SCALE GENOMIC DNA]</scope>
    <source>
        <strain evidence="7">G3</strain>
    </source>
</reference>
<proteinExistence type="inferred from homology"/>
<comment type="similarity">
    <text evidence="4">Belongs to the CEP135/TSGA10 family.</text>
</comment>
<gene>
    <name evidence="7" type="ORF">TVAG_018980</name>
</gene>
<evidence type="ECO:0000256" key="5">
    <source>
        <dbReference type="SAM" id="Coils"/>
    </source>
</evidence>
<evidence type="ECO:0000256" key="6">
    <source>
        <dbReference type="SAM" id="MobiDB-lite"/>
    </source>
</evidence>
<evidence type="ECO:0000256" key="2">
    <source>
        <dbReference type="ARBA" id="ARBA00022490"/>
    </source>
</evidence>
<protein>
    <submittedName>
        <fullName evidence="7">Uncharacterized protein</fullName>
    </submittedName>
</protein>
<evidence type="ECO:0000256" key="1">
    <source>
        <dbReference type="ARBA" id="ARBA00004114"/>
    </source>
</evidence>
<dbReference type="InParanoid" id="A2G498"/>
<dbReference type="VEuPathDB" id="TrichDB:TVAG_018980"/>
<evidence type="ECO:0000256" key="3">
    <source>
        <dbReference type="ARBA" id="ARBA00023212"/>
    </source>
</evidence>
<reference evidence="7" key="1">
    <citation type="submission" date="2006-10" db="EMBL/GenBank/DDBJ databases">
        <authorList>
            <person name="Amadeo P."/>
            <person name="Zhao Q."/>
            <person name="Wortman J."/>
            <person name="Fraser-Liggett C."/>
            <person name="Carlton J."/>
        </authorList>
    </citation>
    <scope>NUCLEOTIDE SEQUENCE</scope>
    <source>
        <strain evidence="7">G3</strain>
    </source>
</reference>
<evidence type="ECO:0000313" key="7">
    <source>
        <dbReference type="EMBL" id="EAX88026.1"/>
    </source>
</evidence>
<dbReference type="OrthoDB" id="10254663at2759"/>
<keyword evidence="8" id="KW-1185">Reference proteome</keyword>
<dbReference type="EMBL" id="DS114365">
    <property type="protein sequence ID" value="EAX88026.1"/>
    <property type="molecule type" value="Genomic_DNA"/>
</dbReference>
<sequence length="495" mass="56076">MSRNSARNSSAHFLALRRRLDAMGYADYPLGLDSAPLAQIMLEDLVATTEALRESEESNDGVYHKLEIAEQLLEPLQEENSKLRRDNTQLHKELISVGEESLKLQNKQATTQFQLQAENRRLTLSKQQVEEQLDLAKQDLIAAKVQLAQALEPTTSKISSRAPSEKSRRKSSSKDSISNISASSFLSTSQVDVDAVPKAEFDQLTNENDYLKQQVNQLSNALEESKACVKLRDEEIDRLGTELNKETGRNGFLITLRHKCQKAEEEVERLRTQVRLINPSGIVRQDKSDKKTKSPRKPKLQIAKPIGVDIQLTNSEDSKPQIPQIQNIKQDNDLVESLLAKIDQKESVIAELTSALAFVGDNLNRSMLSDKNNNILSDIEAKMRDMQNHYELEIEKLTKQLNQNGFSSVDPEVAKLMANTSNLDNTYSGKDKNSLREIEDLKRKLNEANEKLRAKQDTDSKYQSILEQLRREHQAMKKEIAQKTAELEKYKGVHS</sequence>
<feature type="coiled-coil region" evidence="5">
    <location>
        <begin position="431"/>
        <end position="493"/>
    </location>
</feature>
<dbReference type="STRING" id="5722.A2G498"/>
<accession>A2G498</accession>
<feature type="coiled-coil region" evidence="5">
    <location>
        <begin position="119"/>
        <end position="146"/>
    </location>
</feature>
<dbReference type="KEGG" id="tva:4745678"/>
<feature type="coiled-coil region" evidence="5">
    <location>
        <begin position="66"/>
        <end position="93"/>
    </location>
</feature>
<dbReference type="PANTHER" id="PTHR20544:SF0">
    <property type="entry name" value="NUCLEOPROTEIN TPR_MLP1 DOMAIN-CONTAINING PROTEIN"/>
    <property type="match status" value="1"/>
</dbReference>
<dbReference type="InterPro" id="IPR051877">
    <property type="entry name" value="Centriole_BasalBody_StrucProt"/>
</dbReference>
<dbReference type="AlphaFoldDB" id="A2G498"/>
<keyword evidence="3" id="KW-0206">Cytoskeleton</keyword>
<feature type="region of interest" description="Disordered" evidence="6">
    <location>
        <begin position="153"/>
        <end position="176"/>
    </location>
</feature>
<keyword evidence="5" id="KW-0175">Coiled coil</keyword>
<dbReference type="GO" id="GO:0005814">
    <property type="term" value="C:centriole"/>
    <property type="evidence" value="ECO:0007669"/>
    <property type="project" value="UniProtKB-SubCell"/>
</dbReference>
<evidence type="ECO:0000256" key="4">
    <source>
        <dbReference type="ARBA" id="ARBA00038123"/>
    </source>
</evidence>
<dbReference type="PANTHER" id="PTHR20544">
    <property type="entry name" value="CENTROSOMAL PROTEIN CEP135"/>
    <property type="match status" value="1"/>
</dbReference>
<dbReference type="RefSeq" id="XP_001300956.1">
    <property type="nucleotide sequence ID" value="XM_001300955.1"/>
</dbReference>
<organism evidence="7 8">
    <name type="scientific">Trichomonas vaginalis (strain ATCC PRA-98 / G3)</name>
    <dbReference type="NCBI Taxonomy" id="412133"/>
    <lineage>
        <taxon>Eukaryota</taxon>
        <taxon>Metamonada</taxon>
        <taxon>Parabasalia</taxon>
        <taxon>Trichomonadida</taxon>
        <taxon>Trichomonadidae</taxon>
        <taxon>Trichomonas</taxon>
    </lineage>
</organism>
<evidence type="ECO:0000313" key="8">
    <source>
        <dbReference type="Proteomes" id="UP000001542"/>
    </source>
</evidence>
<name>A2G498_TRIV3</name>
<keyword evidence="2" id="KW-0963">Cytoplasm</keyword>